<organism evidence="1 2">
    <name type="scientific">Punica granatum</name>
    <name type="common">Pomegranate</name>
    <dbReference type="NCBI Taxonomy" id="22663"/>
    <lineage>
        <taxon>Eukaryota</taxon>
        <taxon>Viridiplantae</taxon>
        <taxon>Streptophyta</taxon>
        <taxon>Embryophyta</taxon>
        <taxon>Tracheophyta</taxon>
        <taxon>Spermatophyta</taxon>
        <taxon>Magnoliopsida</taxon>
        <taxon>eudicotyledons</taxon>
        <taxon>Gunneridae</taxon>
        <taxon>Pentapetalae</taxon>
        <taxon>rosids</taxon>
        <taxon>malvids</taxon>
        <taxon>Myrtales</taxon>
        <taxon>Lythraceae</taxon>
        <taxon>Punica</taxon>
    </lineage>
</organism>
<evidence type="ECO:0000313" key="2">
    <source>
        <dbReference type="Proteomes" id="UP000197138"/>
    </source>
</evidence>
<proteinExistence type="predicted"/>
<dbReference type="Proteomes" id="UP000197138">
    <property type="component" value="Unassembled WGS sequence"/>
</dbReference>
<gene>
    <name evidence="1" type="ORF">CDL15_Pgr012778</name>
</gene>
<accession>A0A218XEB9</accession>
<dbReference type="AlphaFoldDB" id="A0A218XEB9"/>
<dbReference type="EMBL" id="MTKT01001932">
    <property type="protein sequence ID" value="OWM83297.1"/>
    <property type="molecule type" value="Genomic_DNA"/>
</dbReference>
<name>A0A218XEB9_PUNGR</name>
<sequence>MKLDALQICNGRPQFARCEREREGRSDNGVPRQCCPPLDEVVVALGSHHWRPPMLWRGGAVAG</sequence>
<protein>
    <submittedName>
        <fullName evidence="1">Uncharacterized protein</fullName>
    </submittedName>
</protein>
<comment type="caution">
    <text evidence="1">The sequence shown here is derived from an EMBL/GenBank/DDBJ whole genome shotgun (WGS) entry which is preliminary data.</text>
</comment>
<reference evidence="2" key="1">
    <citation type="journal article" date="2017" name="Plant J.">
        <title>The pomegranate (Punica granatum L.) genome and the genomics of punicalagin biosynthesis.</title>
        <authorList>
            <person name="Qin G."/>
            <person name="Xu C."/>
            <person name="Ming R."/>
            <person name="Tang H."/>
            <person name="Guyot R."/>
            <person name="Kramer E.M."/>
            <person name="Hu Y."/>
            <person name="Yi X."/>
            <person name="Qi Y."/>
            <person name="Xu X."/>
            <person name="Gao Z."/>
            <person name="Pan H."/>
            <person name="Jian J."/>
            <person name="Tian Y."/>
            <person name="Yue Z."/>
            <person name="Xu Y."/>
        </authorList>
    </citation>
    <scope>NUCLEOTIDE SEQUENCE [LARGE SCALE GENOMIC DNA]</scope>
    <source>
        <strain evidence="2">cv. Dabenzi</strain>
    </source>
</reference>
<evidence type="ECO:0000313" key="1">
    <source>
        <dbReference type="EMBL" id="OWM83297.1"/>
    </source>
</evidence>